<reference evidence="1 2" key="1">
    <citation type="submission" date="2020-08" db="EMBL/GenBank/DDBJ databases">
        <title>Complete Genome Sequence of Effusibacillus dendaii Strain skT53, Isolated from Farmland soil.</title>
        <authorList>
            <person name="Konishi T."/>
            <person name="Kawasaki H."/>
        </authorList>
    </citation>
    <scope>NUCLEOTIDE SEQUENCE [LARGE SCALE GENOMIC DNA]</scope>
    <source>
        <strain evidence="2">skT53</strain>
    </source>
</reference>
<keyword evidence="2" id="KW-1185">Reference proteome</keyword>
<dbReference type="EMBL" id="AP023366">
    <property type="protein sequence ID" value="BCJ87010.1"/>
    <property type="molecule type" value="Genomic_DNA"/>
</dbReference>
<protein>
    <submittedName>
        <fullName evidence="1">Uncharacterized protein</fullName>
    </submittedName>
</protein>
<dbReference type="SUPFAM" id="SSF89360">
    <property type="entry name" value="HesB-like domain"/>
    <property type="match status" value="1"/>
</dbReference>
<accession>A0A7I8DEN4</accession>
<dbReference type="InterPro" id="IPR035903">
    <property type="entry name" value="HesB-like_dom_sf"/>
</dbReference>
<gene>
    <name evidence="1" type="ORF">skT53_19950</name>
</gene>
<organism evidence="1 2">
    <name type="scientific">Effusibacillus dendaii</name>
    <dbReference type="NCBI Taxonomy" id="2743772"/>
    <lineage>
        <taxon>Bacteria</taxon>
        <taxon>Bacillati</taxon>
        <taxon>Bacillota</taxon>
        <taxon>Bacilli</taxon>
        <taxon>Bacillales</taxon>
        <taxon>Alicyclobacillaceae</taxon>
        <taxon>Effusibacillus</taxon>
    </lineage>
</organism>
<name>A0A7I8DEN4_9BACL</name>
<dbReference type="Proteomes" id="UP000593802">
    <property type="component" value="Chromosome"/>
</dbReference>
<dbReference type="RefSeq" id="WP_200756598.1">
    <property type="nucleotide sequence ID" value="NZ_AP023366.1"/>
</dbReference>
<evidence type="ECO:0000313" key="1">
    <source>
        <dbReference type="EMBL" id="BCJ87010.1"/>
    </source>
</evidence>
<sequence>MLTLDELQQNDKTWEANGLQFVLDPFAASQIKQLRIDYNEAEDEFSVVNPDGPQSSC</sequence>
<dbReference type="Gene3D" id="2.60.300.12">
    <property type="entry name" value="HesB-like domain"/>
    <property type="match status" value="1"/>
</dbReference>
<dbReference type="KEGG" id="eff:skT53_19950"/>
<proteinExistence type="predicted"/>
<dbReference type="AlphaFoldDB" id="A0A7I8DEN4"/>
<evidence type="ECO:0000313" key="2">
    <source>
        <dbReference type="Proteomes" id="UP000593802"/>
    </source>
</evidence>